<evidence type="ECO:0000313" key="2">
    <source>
        <dbReference type="EMBL" id="CCA55297.1"/>
    </source>
</evidence>
<organism evidence="2 3">
    <name type="scientific">Streptomyces venezuelae (strain ATCC 10712 / CBS 650.69 / DSM 40230 / JCM 4526 / NBRC 13096 / PD 04745)</name>
    <dbReference type="NCBI Taxonomy" id="953739"/>
    <lineage>
        <taxon>Bacteria</taxon>
        <taxon>Bacillati</taxon>
        <taxon>Actinomycetota</taxon>
        <taxon>Actinomycetes</taxon>
        <taxon>Kitasatosporales</taxon>
        <taxon>Streptomycetaceae</taxon>
        <taxon>Streptomyces</taxon>
    </lineage>
</organism>
<dbReference type="EMBL" id="FR845719">
    <property type="protein sequence ID" value="CCA55297.1"/>
    <property type="molecule type" value="Genomic_DNA"/>
</dbReference>
<proteinExistence type="predicted"/>
<dbReference type="InterPro" id="IPR037069">
    <property type="entry name" value="AcylCoA_DH/ox_N_sf"/>
</dbReference>
<dbReference type="GO" id="GO:0050660">
    <property type="term" value="F:flavin adenine dinucleotide binding"/>
    <property type="evidence" value="ECO:0007669"/>
    <property type="project" value="InterPro"/>
</dbReference>
<dbReference type="eggNOG" id="COG1960">
    <property type="taxonomic scope" value="Bacteria"/>
</dbReference>
<sequence length="67" mass="7474">MGIAITHEQRELARSVRGWLSRAVPPEEVRKHLDVPDTATGRPGYWDAAAEQGLLGLHLPEEYGGRR</sequence>
<dbReference type="AlphaFoldDB" id="F2RKQ8"/>
<dbReference type="HOGENOM" id="CLU_2818890_0_0_11"/>
<accession>F2RKQ8</accession>
<dbReference type="STRING" id="953739.SVEN_2010"/>
<dbReference type="Proteomes" id="UP000006854">
    <property type="component" value="Chromosome"/>
</dbReference>
<keyword evidence="3" id="KW-1185">Reference proteome</keyword>
<dbReference type="InterPro" id="IPR009100">
    <property type="entry name" value="AcylCoA_DH/oxidase_NM_dom_sf"/>
</dbReference>
<feature type="domain" description="Acyl-CoA dehydrogenase/oxidase N-terminal" evidence="1">
    <location>
        <begin position="6"/>
        <end position="66"/>
    </location>
</feature>
<gene>
    <name evidence="2" type="ordered locus">SVEN_2010</name>
</gene>
<reference evidence="2 3" key="1">
    <citation type="journal article" date="2011" name="BMC Genomics">
        <title>Genome-wide analysis of the role of GlnR in Streptomyces venezuelae provides new insights into global nitrogen regulation in actinomycetes.</title>
        <authorList>
            <person name="Pullan S.T."/>
            <person name="Bibb M.J."/>
            <person name="Merrick M."/>
        </authorList>
    </citation>
    <scope>NUCLEOTIDE SEQUENCE [LARGE SCALE GENOMIC DNA]</scope>
    <source>
        <strain evidence="3">ATCC 10712 / CBS 650.69 / DSM 40230 / JCM 4526 / NBRC 13096 / PD 04745</strain>
    </source>
</reference>
<protein>
    <recommendedName>
        <fullName evidence="1">Acyl-CoA dehydrogenase/oxidase N-terminal domain-containing protein</fullName>
    </recommendedName>
</protein>
<dbReference type="InterPro" id="IPR013786">
    <property type="entry name" value="AcylCoA_DH/ox_N"/>
</dbReference>
<evidence type="ECO:0000259" key="1">
    <source>
        <dbReference type="Pfam" id="PF02771"/>
    </source>
</evidence>
<dbReference type="GO" id="GO:0016627">
    <property type="term" value="F:oxidoreductase activity, acting on the CH-CH group of donors"/>
    <property type="evidence" value="ECO:0007669"/>
    <property type="project" value="InterPro"/>
</dbReference>
<dbReference type="SUPFAM" id="SSF56645">
    <property type="entry name" value="Acyl-CoA dehydrogenase NM domain-like"/>
    <property type="match status" value="1"/>
</dbReference>
<feature type="non-terminal residue" evidence="2">
    <location>
        <position position="67"/>
    </location>
</feature>
<evidence type="ECO:0000313" key="3">
    <source>
        <dbReference type="Proteomes" id="UP000006854"/>
    </source>
</evidence>
<dbReference type="KEGG" id="sve:SVEN_2010"/>
<dbReference type="Gene3D" id="1.10.540.10">
    <property type="entry name" value="Acyl-CoA dehydrogenase/oxidase, N-terminal domain"/>
    <property type="match status" value="1"/>
</dbReference>
<dbReference type="Pfam" id="PF02771">
    <property type="entry name" value="Acyl-CoA_dh_N"/>
    <property type="match status" value="1"/>
</dbReference>
<name>F2RKQ8_STRVP</name>